<reference evidence="1" key="1">
    <citation type="journal article" date="2013" name="Environ. Microbiol.">
        <title>Seasonally variable intestinal metagenomes of the red palm weevil (Rhynchophorus ferrugineus).</title>
        <authorList>
            <person name="Jia S."/>
            <person name="Zhang X."/>
            <person name="Zhang G."/>
            <person name="Yin A."/>
            <person name="Zhang S."/>
            <person name="Li F."/>
            <person name="Wang L."/>
            <person name="Zhao D."/>
            <person name="Yun Q."/>
            <person name="Tala"/>
            <person name="Wang J."/>
            <person name="Sun G."/>
            <person name="Baabdullah M."/>
            <person name="Yu X."/>
            <person name="Hu S."/>
            <person name="Al-Mssallem I.S."/>
            <person name="Yu J."/>
        </authorList>
    </citation>
    <scope>NUCLEOTIDE SEQUENCE</scope>
</reference>
<dbReference type="InterPro" id="IPR008928">
    <property type="entry name" value="6-hairpin_glycosidase_sf"/>
</dbReference>
<dbReference type="AlphaFoldDB" id="A0A060CKT8"/>
<dbReference type="InterPro" id="IPR012341">
    <property type="entry name" value="6hp_glycosidase-like_sf"/>
</dbReference>
<dbReference type="Gene3D" id="1.50.10.10">
    <property type="match status" value="1"/>
</dbReference>
<dbReference type="SUPFAM" id="SSF48208">
    <property type="entry name" value="Six-hairpin glycosidases"/>
    <property type="match status" value="1"/>
</dbReference>
<proteinExistence type="predicted"/>
<dbReference type="EMBL" id="KF126039">
    <property type="protein sequence ID" value="AIA93381.1"/>
    <property type="molecule type" value="Genomic_DNA"/>
</dbReference>
<name>A0A060CKT8_9FIRM</name>
<evidence type="ECO:0000313" key="1">
    <source>
        <dbReference type="EMBL" id="AIA93381.1"/>
    </source>
</evidence>
<protein>
    <submittedName>
        <fullName evidence="1">CAZy families GH88 protein</fullName>
    </submittedName>
</protein>
<accession>A0A060CKT8</accession>
<dbReference type="GO" id="GO:0005975">
    <property type="term" value="P:carbohydrate metabolic process"/>
    <property type="evidence" value="ECO:0007669"/>
    <property type="project" value="InterPro"/>
</dbReference>
<organism evidence="1">
    <name type="scientific">uncultured Caldicellulosiruptor sp</name>
    <dbReference type="NCBI Taxonomy" id="569407"/>
    <lineage>
        <taxon>Bacteria</taxon>
        <taxon>Bacillati</taxon>
        <taxon>Bacillota</taxon>
        <taxon>Bacillota incertae sedis</taxon>
        <taxon>Caldicellulosiruptorales</taxon>
        <taxon>Caldicellulosiruptoraceae</taxon>
        <taxon>Caldicellulosiruptor</taxon>
        <taxon>environmental samples</taxon>
    </lineage>
</organism>
<sequence>MTMQEAVSLAVEKTRLHVKSIGSELREYTACQDGVYVRGDAESFFRLGHIFNWTQSFFTGMSYWAYKITGDDLFLRWNNGFYREYYNKVFETPLETMHDLGFYTHHMRLPCIRRQATGI</sequence>